<feature type="region of interest" description="Disordered" evidence="1">
    <location>
        <begin position="1"/>
        <end position="49"/>
    </location>
</feature>
<protein>
    <submittedName>
        <fullName evidence="3">Uncharacterized protein</fullName>
    </submittedName>
</protein>
<feature type="region of interest" description="Disordered" evidence="1">
    <location>
        <begin position="328"/>
        <end position="347"/>
    </location>
</feature>
<dbReference type="AlphaFoldDB" id="A0A2J6S981"/>
<feature type="compositionally biased region" description="Basic and acidic residues" evidence="1">
    <location>
        <begin position="181"/>
        <end position="196"/>
    </location>
</feature>
<keyword evidence="2" id="KW-1133">Transmembrane helix</keyword>
<feature type="transmembrane region" description="Helical" evidence="2">
    <location>
        <begin position="984"/>
        <end position="1001"/>
    </location>
</feature>
<feature type="region of interest" description="Disordered" evidence="1">
    <location>
        <begin position="786"/>
        <end position="843"/>
    </location>
</feature>
<feature type="compositionally biased region" description="Low complexity" evidence="1">
    <location>
        <begin position="270"/>
        <end position="281"/>
    </location>
</feature>
<evidence type="ECO:0000313" key="3">
    <source>
        <dbReference type="EMBL" id="PMD47317.1"/>
    </source>
</evidence>
<dbReference type="OrthoDB" id="3439820at2759"/>
<dbReference type="EMBL" id="KZ613938">
    <property type="protein sequence ID" value="PMD47317.1"/>
    <property type="molecule type" value="Genomic_DNA"/>
</dbReference>
<feature type="compositionally biased region" description="Polar residues" evidence="1">
    <location>
        <begin position="676"/>
        <end position="695"/>
    </location>
</feature>
<accession>A0A2J6S981</accession>
<organism evidence="3 4">
    <name type="scientific">Hyaloscypha variabilis (strain UAMH 11265 / GT02V1 / F)</name>
    <name type="common">Meliniomyces variabilis</name>
    <dbReference type="NCBI Taxonomy" id="1149755"/>
    <lineage>
        <taxon>Eukaryota</taxon>
        <taxon>Fungi</taxon>
        <taxon>Dikarya</taxon>
        <taxon>Ascomycota</taxon>
        <taxon>Pezizomycotina</taxon>
        <taxon>Leotiomycetes</taxon>
        <taxon>Helotiales</taxon>
        <taxon>Hyaloscyphaceae</taxon>
        <taxon>Hyaloscypha</taxon>
        <taxon>Hyaloscypha variabilis</taxon>
    </lineage>
</organism>
<gene>
    <name evidence="3" type="ORF">L207DRAFT_576103</name>
</gene>
<feature type="compositionally biased region" description="Polar residues" evidence="1">
    <location>
        <begin position="197"/>
        <end position="208"/>
    </location>
</feature>
<feature type="region of interest" description="Disordered" evidence="1">
    <location>
        <begin position="676"/>
        <end position="702"/>
    </location>
</feature>
<feature type="region of interest" description="Disordered" evidence="1">
    <location>
        <begin position="257"/>
        <end position="281"/>
    </location>
</feature>
<evidence type="ECO:0000256" key="2">
    <source>
        <dbReference type="SAM" id="Phobius"/>
    </source>
</evidence>
<dbReference type="STRING" id="1149755.A0A2J6S981"/>
<proteinExistence type="predicted"/>
<name>A0A2J6S981_HYAVF</name>
<reference evidence="3 4" key="1">
    <citation type="submission" date="2016-04" db="EMBL/GenBank/DDBJ databases">
        <title>A degradative enzymes factory behind the ericoid mycorrhizal symbiosis.</title>
        <authorList>
            <consortium name="DOE Joint Genome Institute"/>
            <person name="Martino E."/>
            <person name="Morin E."/>
            <person name="Grelet G."/>
            <person name="Kuo A."/>
            <person name="Kohler A."/>
            <person name="Daghino S."/>
            <person name="Barry K."/>
            <person name="Choi C."/>
            <person name="Cichocki N."/>
            <person name="Clum A."/>
            <person name="Copeland A."/>
            <person name="Hainaut M."/>
            <person name="Haridas S."/>
            <person name="Labutti K."/>
            <person name="Lindquist E."/>
            <person name="Lipzen A."/>
            <person name="Khouja H.-R."/>
            <person name="Murat C."/>
            <person name="Ohm R."/>
            <person name="Olson A."/>
            <person name="Spatafora J."/>
            <person name="Veneault-Fourrey C."/>
            <person name="Henrissat B."/>
            <person name="Grigoriev I."/>
            <person name="Martin F."/>
            <person name="Perotto S."/>
        </authorList>
    </citation>
    <scope>NUCLEOTIDE SEQUENCE [LARGE SCALE GENOMIC DNA]</scope>
    <source>
        <strain evidence="3 4">F</strain>
    </source>
</reference>
<dbReference type="Proteomes" id="UP000235786">
    <property type="component" value="Unassembled WGS sequence"/>
</dbReference>
<feature type="transmembrane region" description="Helical" evidence="2">
    <location>
        <begin position="961"/>
        <end position="978"/>
    </location>
</feature>
<feature type="region of interest" description="Disordered" evidence="1">
    <location>
        <begin position="413"/>
        <end position="491"/>
    </location>
</feature>
<feature type="compositionally biased region" description="Low complexity" evidence="1">
    <location>
        <begin position="454"/>
        <end position="471"/>
    </location>
</feature>
<keyword evidence="4" id="KW-1185">Reference proteome</keyword>
<feature type="compositionally biased region" description="Basic and acidic residues" evidence="1">
    <location>
        <begin position="807"/>
        <end position="824"/>
    </location>
</feature>
<keyword evidence="2" id="KW-0472">Membrane</keyword>
<evidence type="ECO:0000313" key="4">
    <source>
        <dbReference type="Proteomes" id="UP000235786"/>
    </source>
</evidence>
<keyword evidence="2" id="KW-0812">Transmembrane</keyword>
<evidence type="ECO:0000256" key="1">
    <source>
        <dbReference type="SAM" id="MobiDB-lite"/>
    </source>
</evidence>
<feature type="region of interest" description="Disordered" evidence="1">
    <location>
        <begin position="118"/>
        <end position="212"/>
    </location>
</feature>
<sequence length="1002" mass="111062">MATEYRPPFPPGWNTSRAQRDKLSKSPPVAFNTKPVGRGHFRSPSFGGFVSRLLPSRRQEKGHTLRSQFNDDGTQDAVGLVFNLPSTQSCKSSTEHKGFGAAIKRSWPRKVVDATVDCQTPGGVDEQPSRIDGQPEQCRRFSLGDMVGIARRTRQSGSDETRGAPTTGDMKKVNALSRMIDSLKRTKGEQKREKSNSDPSQSQTTQLLENRKSCLEVAKVSDEKEITKAQRIFEDKKFQRDQKRYLRDSGDFLGVQGANPRTGYWDISDTTSSTEQSQMSEQTKLKLDQQVRELAKQKKKYEEAQKSHRAELMRLEALKELKKKEKEEQKKIESKMRQRRTGKWRATETGWSSVFEPELSPIPQSEPGTPVAELAPGDRLFPMPCAADPNPYVNDTPIEQGDYFGHRVVSSPLAHKRPGQSTGVLSITPRDISIPRKPVGLPRRQRTEESSETIIHIHNHSSPSSPIQSHPSSKEQQQSVFHPHGHPAPSIRVQEPVTGQLEQQKSGINSPLSSDSVQKSFLGTLQQDQSKLTINPLLARTRKNQNPPPAFLEIRAVSSKRATPLEGKATVISFRSDSTKHVAIRPPLVQSLGARRIVSLNELPPVTLKDLIAARIPSSYQPPKGILTTWVPPTNLRMLPVKLPSYISTSTTTTTGCAPLLLLSGQGDGASDIQTVNPTRQQSPQHRITQVPPRTSSRRKNRLRATHRTIFPTRSADIAILSEHQLNLTKERSMKLCQTISPELDKGGLKSTLISISTCPPSLKSQEKTAQGAALLAFQQLRRQAANNKAGDQNGGQLTLLRKRKQKGEEMKDTNTERVYKPAQDENVDIGDPSKIEKEQGTGSSKVLRLSPVVAARAAALKFAAGDKLAVWHPEPNAEKVVREMLKTGEKGAPSKTLVLYERRGVSSEKVLPTPGRRLQLLEQAVTGMAQGAWLVVEFVLDANSDMRTRFEQRPLTWQDAGVIVAAAMLMFVAAVILTRIVGLGLLVGKVLAVVFWLFFVF</sequence>